<accession>A0A382N766</accession>
<reference evidence="2" key="1">
    <citation type="submission" date="2018-05" db="EMBL/GenBank/DDBJ databases">
        <authorList>
            <person name="Lanie J.A."/>
            <person name="Ng W.-L."/>
            <person name="Kazmierczak K.M."/>
            <person name="Andrzejewski T.M."/>
            <person name="Davidsen T.M."/>
            <person name="Wayne K.J."/>
            <person name="Tettelin H."/>
            <person name="Glass J.I."/>
            <person name="Rusch D."/>
            <person name="Podicherti R."/>
            <person name="Tsui H.-C.T."/>
            <person name="Winkler M.E."/>
        </authorList>
    </citation>
    <scope>NUCLEOTIDE SEQUENCE</scope>
</reference>
<feature type="transmembrane region" description="Helical" evidence="1">
    <location>
        <begin position="20"/>
        <end position="39"/>
    </location>
</feature>
<dbReference type="AlphaFoldDB" id="A0A382N766"/>
<dbReference type="EMBL" id="UINC01098481">
    <property type="protein sequence ID" value="SVC57029.1"/>
    <property type="molecule type" value="Genomic_DNA"/>
</dbReference>
<keyword evidence="1" id="KW-0472">Membrane</keyword>
<keyword evidence="1" id="KW-1133">Transmembrane helix</keyword>
<proteinExistence type="predicted"/>
<organism evidence="2">
    <name type="scientific">marine metagenome</name>
    <dbReference type="NCBI Taxonomy" id="408172"/>
    <lineage>
        <taxon>unclassified sequences</taxon>
        <taxon>metagenomes</taxon>
        <taxon>ecological metagenomes</taxon>
    </lineage>
</organism>
<gene>
    <name evidence="2" type="ORF">METZ01_LOCUS309883</name>
</gene>
<protein>
    <submittedName>
        <fullName evidence="2">Uncharacterized protein</fullName>
    </submittedName>
</protein>
<evidence type="ECO:0000256" key="1">
    <source>
        <dbReference type="SAM" id="Phobius"/>
    </source>
</evidence>
<keyword evidence="1" id="KW-0812">Transmembrane</keyword>
<sequence>MYSPINEPPVNLPSYSNYDFFMIIKQILFFCLSILILSCDSNNHIRTYSLPKGKTNNFNLPSIKRETATSGFVWEKPDSWIPSEGSSMRLASFKIPYSVGYGDLSVIQLSGAGGGIESNVNRWRSQLDLDSQSWVEIEKNIVNSEGKLGMYSVLQIINKKIDSAFLCSIISTEHNTIFIKLSLRPIGISEVEDDFITFCSSINFLN</sequence>
<evidence type="ECO:0000313" key="2">
    <source>
        <dbReference type="EMBL" id="SVC57029.1"/>
    </source>
</evidence>
<name>A0A382N766_9ZZZZ</name>